<name>A0ABP3R8Q8_9PROT</name>
<dbReference type="SUPFAM" id="SSF54631">
    <property type="entry name" value="CBS-domain pair"/>
    <property type="match status" value="1"/>
</dbReference>
<organism evidence="4 5">
    <name type="scientific">Craurococcus roseus</name>
    <dbReference type="NCBI Taxonomy" id="77585"/>
    <lineage>
        <taxon>Bacteria</taxon>
        <taxon>Pseudomonadati</taxon>
        <taxon>Pseudomonadota</taxon>
        <taxon>Alphaproteobacteria</taxon>
        <taxon>Acetobacterales</taxon>
        <taxon>Acetobacteraceae</taxon>
        <taxon>Craurococcus</taxon>
    </lineage>
</organism>
<evidence type="ECO:0000256" key="2">
    <source>
        <dbReference type="PROSITE-ProRule" id="PRU00703"/>
    </source>
</evidence>
<keyword evidence="1 2" id="KW-0129">CBS domain</keyword>
<proteinExistence type="predicted"/>
<dbReference type="SMART" id="SM00116">
    <property type="entry name" value="CBS"/>
    <property type="match status" value="2"/>
</dbReference>
<feature type="domain" description="CBS" evidence="3">
    <location>
        <begin position="99"/>
        <end position="154"/>
    </location>
</feature>
<dbReference type="CDD" id="cd04586">
    <property type="entry name" value="CBS_pair_BON_assoc"/>
    <property type="match status" value="1"/>
</dbReference>
<feature type="domain" description="CBS" evidence="3">
    <location>
        <begin position="9"/>
        <end position="65"/>
    </location>
</feature>
<dbReference type="EMBL" id="BAAAFZ010000094">
    <property type="protein sequence ID" value="GAA0604099.1"/>
    <property type="molecule type" value="Genomic_DNA"/>
</dbReference>
<evidence type="ECO:0000256" key="1">
    <source>
        <dbReference type="ARBA" id="ARBA00023122"/>
    </source>
</evidence>
<protein>
    <recommendedName>
        <fullName evidence="3">CBS domain-containing protein</fullName>
    </recommendedName>
</protein>
<dbReference type="Pfam" id="PF00571">
    <property type="entry name" value="CBS"/>
    <property type="match status" value="2"/>
</dbReference>
<sequence length="160" mass="17456">MTIPAKSVMSKDVVTVPPEATVVETARRMLARGVSAVPVVDTHNRPLGLVSEGDLMRHFGAEAQEKRAQWLRMLAEGEALSPEYLAAIRLDQRRVRDIMRAPVISAGEEASLPELGDLMLKQGIKRVPILRDGALVGVVSRADVMRAVVDKLEELLEPTG</sequence>
<dbReference type="InterPro" id="IPR051257">
    <property type="entry name" value="Diverse_CBS-Domain"/>
</dbReference>
<accession>A0ABP3R8Q8</accession>
<evidence type="ECO:0000313" key="4">
    <source>
        <dbReference type="EMBL" id="GAA0604099.1"/>
    </source>
</evidence>
<dbReference type="InterPro" id="IPR000644">
    <property type="entry name" value="CBS_dom"/>
</dbReference>
<evidence type="ECO:0000259" key="3">
    <source>
        <dbReference type="PROSITE" id="PS51371"/>
    </source>
</evidence>
<dbReference type="PANTHER" id="PTHR43080:SF26">
    <property type="entry name" value="REGULATORY PROTEIN"/>
    <property type="match status" value="1"/>
</dbReference>
<dbReference type="InterPro" id="IPR046342">
    <property type="entry name" value="CBS_dom_sf"/>
</dbReference>
<dbReference type="Gene3D" id="3.10.580.10">
    <property type="entry name" value="CBS-domain"/>
    <property type="match status" value="1"/>
</dbReference>
<evidence type="ECO:0000313" key="5">
    <source>
        <dbReference type="Proteomes" id="UP001501588"/>
    </source>
</evidence>
<dbReference type="PANTHER" id="PTHR43080">
    <property type="entry name" value="CBS DOMAIN-CONTAINING PROTEIN CBSX3, MITOCHONDRIAL"/>
    <property type="match status" value="1"/>
</dbReference>
<gene>
    <name evidence="4" type="ORF">GCM10009416_47120</name>
</gene>
<dbReference type="Proteomes" id="UP001501588">
    <property type="component" value="Unassembled WGS sequence"/>
</dbReference>
<dbReference type="RefSeq" id="WP_343897891.1">
    <property type="nucleotide sequence ID" value="NZ_BAAAFZ010000094.1"/>
</dbReference>
<reference evidence="5" key="1">
    <citation type="journal article" date="2019" name="Int. J. Syst. Evol. Microbiol.">
        <title>The Global Catalogue of Microorganisms (GCM) 10K type strain sequencing project: providing services to taxonomists for standard genome sequencing and annotation.</title>
        <authorList>
            <consortium name="The Broad Institute Genomics Platform"/>
            <consortium name="The Broad Institute Genome Sequencing Center for Infectious Disease"/>
            <person name="Wu L."/>
            <person name="Ma J."/>
        </authorList>
    </citation>
    <scope>NUCLEOTIDE SEQUENCE [LARGE SCALE GENOMIC DNA]</scope>
    <source>
        <strain evidence="5">JCM 9933</strain>
    </source>
</reference>
<comment type="caution">
    <text evidence="4">The sequence shown here is derived from an EMBL/GenBank/DDBJ whole genome shotgun (WGS) entry which is preliminary data.</text>
</comment>
<dbReference type="PROSITE" id="PS51371">
    <property type="entry name" value="CBS"/>
    <property type="match status" value="2"/>
</dbReference>
<keyword evidence="5" id="KW-1185">Reference proteome</keyword>